<evidence type="ECO:0000313" key="3">
    <source>
        <dbReference type="Proteomes" id="UP000316639"/>
    </source>
</evidence>
<protein>
    <submittedName>
        <fullName evidence="2">Uncharacterized protein</fullName>
    </submittedName>
</protein>
<gene>
    <name evidence="2" type="ORF">FKR81_05185</name>
</gene>
<organism evidence="2 3">
    <name type="scientific">Lentzea tibetensis</name>
    <dbReference type="NCBI Taxonomy" id="2591470"/>
    <lineage>
        <taxon>Bacteria</taxon>
        <taxon>Bacillati</taxon>
        <taxon>Actinomycetota</taxon>
        <taxon>Actinomycetes</taxon>
        <taxon>Pseudonocardiales</taxon>
        <taxon>Pseudonocardiaceae</taxon>
        <taxon>Lentzea</taxon>
    </lineage>
</organism>
<dbReference type="OrthoDB" id="3693848at2"/>
<name>A0A563F0P6_9PSEU</name>
<accession>A0A563F0P6</accession>
<sequence length="187" mass="20097">MRDFGEPARASGPGVVVEGPPDAPTVLVIDPAGAASHGEIPATWRELTDHLRVVWLRAPAAPDWLSTMDRVLARHHGDRATIDVVTSGPLAGQVLDLASRHQSLVRSLLLVDPEIERTVEGLDVRVIAVTDEGPAPIGHPDVVVAVVRELLSLDSDRDMEPPRKSGASLVWQAVHAVWESLAQRAPK</sequence>
<evidence type="ECO:0000256" key="1">
    <source>
        <dbReference type="SAM" id="MobiDB-lite"/>
    </source>
</evidence>
<evidence type="ECO:0000313" key="2">
    <source>
        <dbReference type="EMBL" id="TWP53362.1"/>
    </source>
</evidence>
<comment type="caution">
    <text evidence="2">The sequence shown here is derived from an EMBL/GenBank/DDBJ whole genome shotgun (WGS) entry which is preliminary data.</text>
</comment>
<keyword evidence="3" id="KW-1185">Reference proteome</keyword>
<dbReference type="Proteomes" id="UP000316639">
    <property type="component" value="Unassembled WGS sequence"/>
</dbReference>
<feature type="region of interest" description="Disordered" evidence="1">
    <location>
        <begin position="1"/>
        <end position="20"/>
    </location>
</feature>
<dbReference type="EMBL" id="VOBR01000003">
    <property type="protein sequence ID" value="TWP53362.1"/>
    <property type="molecule type" value="Genomic_DNA"/>
</dbReference>
<dbReference type="RefSeq" id="WP_146349773.1">
    <property type="nucleotide sequence ID" value="NZ_VOBR01000003.1"/>
</dbReference>
<dbReference type="AlphaFoldDB" id="A0A563F0P6"/>
<proteinExistence type="predicted"/>
<reference evidence="2 3" key="1">
    <citation type="submission" date="2019-07" db="EMBL/GenBank/DDBJ databases">
        <title>Lentzea xizangensis sp. nov., isolated from Qinghai-Tibetan Plateau Soils.</title>
        <authorList>
            <person name="Huang J."/>
        </authorList>
    </citation>
    <scope>NUCLEOTIDE SEQUENCE [LARGE SCALE GENOMIC DNA]</scope>
    <source>
        <strain evidence="2 3">FXJ1.1311</strain>
    </source>
</reference>